<evidence type="ECO:0000259" key="7">
    <source>
        <dbReference type="PROSITE" id="PS51352"/>
    </source>
</evidence>
<evidence type="ECO:0000256" key="1">
    <source>
        <dbReference type="ARBA" id="ARBA00022559"/>
    </source>
</evidence>
<comment type="miscellaneous">
    <text evidence="6">The active site is a conserved redox-active cysteine residue, the peroxidatic cysteine (C(P)), which makes the nucleophilic attack on the peroxide substrate. The peroxide oxidizes the C(P)-SH to cysteine sulfenic acid (C(P)-SOH), which then reacts with another cysteine residue, the resolving cysteine (C(R)), to form a disulfide bridge. The disulfide is subsequently reduced by an appropriate electron donor to complete the catalytic cycle. In this atypical 2-Cys peroxiredoxin, C(R) is present in the same subunit to form an intramolecular disulfide. The disulfide is subsequently reduced by thioredoxin.</text>
</comment>
<comment type="caution">
    <text evidence="8">The sequence shown here is derived from an EMBL/GenBank/DDBJ whole genome shotgun (WGS) entry which is preliminary data.</text>
</comment>
<dbReference type="InterPro" id="IPR018219">
    <property type="entry name" value="Tpx_CS"/>
</dbReference>
<proteinExistence type="inferred from homology"/>
<dbReference type="PANTHER" id="PTHR43110">
    <property type="entry name" value="THIOL PEROXIDASE"/>
    <property type="match status" value="1"/>
</dbReference>
<feature type="active site" description="Cysteine sulfenic acid (-SOH) intermediate" evidence="6">
    <location>
        <position position="60"/>
    </location>
</feature>
<dbReference type="InterPro" id="IPR036249">
    <property type="entry name" value="Thioredoxin-like_sf"/>
</dbReference>
<evidence type="ECO:0000313" key="8">
    <source>
        <dbReference type="EMBL" id="MDC7225924.1"/>
    </source>
</evidence>
<comment type="subunit">
    <text evidence="6">Homodimer.</text>
</comment>
<dbReference type="Gene3D" id="3.40.30.10">
    <property type="entry name" value="Glutaredoxin"/>
    <property type="match status" value="1"/>
</dbReference>
<dbReference type="InterPro" id="IPR050455">
    <property type="entry name" value="Tpx_Peroxidase_subfamily"/>
</dbReference>
<keyword evidence="4 6" id="KW-1015">Disulfide bond</keyword>
<organism evidence="8 9">
    <name type="scientific">Candidatus Thalassospirochaeta sargassi</name>
    <dbReference type="NCBI Taxonomy" id="3119039"/>
    <lineage>
        <taxon>Bacteria</taxon>
        <taxon>Pseudomonadati</taxon>
        <taxon>Spirochaetota</taxon>
        <taxon>Spirochaetia</taxon>
        <taxon>Spirochaetales</taxon>
        <taxon>Spirochaetaceae</taxon>
        <taxon>Candidatus Thalassospirochaeta</taxon>
    </lineage>
</organism>
<dbReference type="SUPFAM" id="SSF52833">
    <property type="entry name" value="Thioredoxin-like"/>
    <property type="match status" value="1"/>
</dbReference>
<reference evidence="8 9" key="1">
    <citation type="submission" date="2022-12" db="EMBL/GenBank/DDBJ databases">
        <title>Metagenome assembled genome from gulf of manar.</title>
        <authorList>
            <person name="Kohli P."/>
            <person name="Pk S."/>
            <person name="Venkata Ramana C."/>
            <person name="Sasikala C."/>
        </authorList>
    </citation>
    <scope>NUCLEOTIDE SEQUENCE [LARGE SCALE GENOMIC DNA]</scope>
    <source>
        <strain evidence="8">JB008</strain>
    </source>
</reference>
<keyword evidence="2 6" id="KW-0049">Antioxidant</keyword>
<keyword evidence="5 6" id="KW-0676">Redox-active center</keyword>
<gene>
    <name evidence="6 8" type="primary">tpx</name>
    <name evidence="8" type="ORF">PQJ61_04070</name>
</gene>
<sequence>MSEITLEGNKINTIGTLPATGADAPSFTLTSTDMSEVKLSDFAGKKLILNIFPSLDTSVCAASVRKFNSELNNLENTEVLCISADLPFAHGRFCESEGLEKVRNASVFRTPDFGKDYGVLITDGPIRGLLSRAVVVVDTAGKVVYTEQVPEITQDPDFDSALKAVKSI</sequence>
<accession>A0AAJ1ID12</accession>
<dbReference type="PANTHER" id="PTHR43110:SF1">
    <property type="entry name" value="THIOL PEROXIDASE"/>
    <property type="match status" value="1"/>
</dbReference>
<feature type="domain" description="Thioredoxin" evidence="7">
    <location>
        <begin position="18"/>
        <end position="168"/>
    </location>
</feature>
<dbReference type="PROSITE" id="PS51352">
    <property type="entry name" value="THIOREDOXIN_2"/>
    <property type="match status" value="1"/>
</dbReference>
<keyword evidence="3 6" id="KW-0560">Oxidoreductase</keyword>
<evidence type="ECO:0000256" key="6">
    <source>
        <dbReference type="HAMAP-Rule" id="MF_00269"/>
    </source>
</evidence>
<comment type="catalytic activity">
    <reaction evidence="6">
        <text>a hydroperoxide + [thioredoxin]-dithiol = an alcohol + [thioredoxin]-disulfide + H2O</text>
        <dbReference type="Rhea" id="RHEA:62620"/>
        <dbReference type="Rhea" id="RHEA-COMP:10698"/>
        <dbReference type="Rhea" id="RHEA-COMP:10700"/>
        <dbReference type="ChEBI" id="CHEBI:15377"/>
        <dbReference type="ChEBI" id="CHEBI:29950"/>
        <dbReference type="ChEBI" id="CHEBI:30879"/>
        <dbReference type="ChEBI" id="CHEBI:35924"/>
        <dbReference type="ChEBI" id="CHEBI:50058"/>
        <dbReference type="EC" id="1.11.1.24"/>
    </reaction>
</comment>
<comment type="similarity">
    <text evidence="6">Belongs to the peroxiredoxin family. Tpx subfamily.</text>
</comment>
<evidence type="ECO:0000256" key="5">
    <source>
        <dbReference type="ARBA" id="ARBA00023284"/>
    </source>
</evidence>
<protein>
    <recommendedName>
        <fullName evidence="6">Thiol peroxidase</fullName>
        <shortName evidence="6">Tpx</shortName>
        <ecNumber evidence="6">1.11.1.24</ecNumber>
    </recommendedName>
    <alternativeName>
        <fullName evidence="6">Peroxiredoxin tpx</fullName>
        <shortName evidence="6">Prx</shortName>
    </alternativeName>
    <alternativeName>
        <fullName evidence="6">Thioredoxin peroxidase</fullName>
    </alternativeName>
    <alternativeName>
        <fullName evidence="6">Thioredoxin-dependent peroxiredoxin</fullName>
    </alternativeName>
</protein>
<dbReference type="InterPro" id="IPR002065">
    <property type="entry name" value="TPX"/>
</dbReference>
<dbReference type="Proteomes" id="UP001221217">
    <property type="component" value="Unassembled WGS sequence"/>
</dbReference>
<dbReference type="PROSITE" id="PS01265">
    <property type="entry name" value="TPX"/>
    <property type="match status" value="1"/>
</dbReference>
<evidence type="ECO:0000256" key="3">
    <source>
        <dbReference type="ARBA" id="ARBA00023002"/>
    </source>
</evidence>
<dbReference type="InterPro" id="IPR013766">
    <property type="entry name" value="Thioredoxin_domain"/>
</dbReference>
<dbReference type="InterPro" id="IPR013740">
    <property type="entry name" value="Redoxin"/>
</dbReference>
<dbReference type="HAMAP" id="MF_00269">
    <property type="entry name" value="Tpx"/>
    <property type="match status" value="1"/>
</dbReference>
<dbReference type="GO" id="GO:0008379">
    <property type="term" value="F:thioredoxin peroxidase activity"/>
    <property type="evidence" value="ECO:0007669"/>
    <property type="project" value="UniProtKB-UniRule"/>
</dbReference>
<evidence type="ECO:0000256" key="4">
    <source>
        <dbReference type="ARBA" id="ARBA00023157"/>
    </source>
</evidence>
<dbReference type="NCBIfam" id="NF001808">
    <property type="entry name" value="PRK00522.1"/>
    <property type="match status" value="1"/>
</dbReference>
<dbReference type="EC" id="1.11.1.24" evidence="6"/>
<evidence type="ECO:0000313" key="9">
    <source>
        <dbReference type="Proteomes" id="UP001221217"/>
    </source>
</evidence>
<dbReference type="EMBL" id="JAQQAL010000010">
    <property type="protein sequence ID" value="MDC7225924.1"/>
    <property type="molecule type" value="Genomic_DNA"/>
</dbReference>
<dbReference type="Pfam" id="PF08534">
    <property type="entry name" value="Redoxin"/>
    <property type="match status" value="1"/>
</dbReference>
<evidence type="ECO:0000256" key="2">
    <source>
        <dbReference type="ARBA" id="ARBA00022862"/>
    </source>
</evidence>
<feature type="disulfide bond" description="Redox-active" evidence="6">
    <location>
        <begin position="60"/>
        <end position="94"/>
    </location>
</feature>
<comment type="function">
    <text evidence="6">Thiol-specific peroxidase that catalyzes the reduction of hydrogen peroxide and organic hydroperoxides to water and alcohols, respectively. Plays a role in cell protection against oxidative stress by detoxifying peroxides.</text>
</comment>
<keyword evidence="1 6" id="KW-0575">Peroxidase</keyword>
<dbReference type="CDD" id="cd03014">
    <property type="entry name" value="PRX_Atyp2cys"/>
    <property type="match status" value="1"/>
</dbReference>
<name>A0AAJ1ID12_9SPIO</name>
<dbReference type="AlphaFoldDB" id="A0AAJ1ID12"/>